<sequence length="210" mass="24529">MEMIREWIITIVSVIIFVTFVEILIPNSNNKRFINVVVGLLIMMVILNPLMGFLQGEVDLGEKILQTSNHLDYKTAQNRIAQTDYMQEEAVVALYKGQLAQQMKNRIENNFYYTVEDIHLEIEEKQTSEFGMIHGVEIILREGIEDTNRRNEKKEIVPIKIDVALNKSNNTVEAQSIWINNEEESMIKNDFSVYYNLPKDNINIYIRKDK</sequence>
<keyword evidence="1" id="KW-0812">Transmembrane</keyword>
<keyword evidence="1" id="KW-0472">Membrane</keyword>
<evidence type="ECO:0000313" key="2">
    <source>
        <dbReference type="EMBL" id="AOY77065.1"/>
    </source>
</evidence>
<feature type="transmembrane region" description="Helical" evidence="1">
    <location>
        <begin position="7"/>
        <end position="27"/>
    </location>
</feature>
<gene>
    <name evidence="2" type="ORF">BJL90_15125</name>
</gene>
<keyword evidence="1" id="KW-1133">Transmembrane helix</keyword>
<evidence type="ECO:0000256" key="1">
    <source>
        <dbReference type="SAM" id="Phobius"/>
    </source>
</evidence>
<dbReference type="EMBL" id="CP017603">
    <property type="protein sequence ID" value="AOY77065.1"/>
    <property type="molecule type" value="Genomic_DNA"/>
</dbReference>
<dbReference type="InterPro" id="IPR014245">
    <property type="entry name" value="Spore_III_AF"/>
</dbReference>
<dbReference type="Proteomes" id="UP000177894">
    <property type="component" value="Chromosome"/>
</dbReference>
<dbReference type="Pfam" id="PF09581">
    <property type="entry name" value="Spore_III_AF"/>
    <property type="match status" value="1"/>
</dbReference>
<dbReference type="NCBIfam" id="TIGR02896">
    <property type="entry name" value="spore_III_AF"/>
    <property type="match status" value="1"/>
</dbReference>
<proteinExistence type="predicted"/>
<evidence type="ECO:0000313" key="3">
    <source>
        <dbReference type="Proteomes" id="UP000177894"/>
    </source>
</evidence>
<name>A0ABM6EVZ9_9CLOT</name>
<feature type="transmembrane region" description="Helical" evidence="1">
    <location>
        <begin position="33"/>
        <end position="54"/>
    </location>
</feature>
<keyword evidence="3" id="KW-1185">Reference proteome</keyword>
<accession>A0ABM6EVZ9</accession>
<reference evidence="2 3" key="1">
    <citation type="submission" date="2016-10" db="EMBL/GenBank/DDBJ databases">
        <title>Complete Genome Sequence of Acetogen Clostridium formicoaceticum ATCC 27076.</title>
        <authorList>
            <person name="Bao T."/>
            <person name="Cheng C."/>
            <person name="Zhao J."/>
            <person name="Yang S.-T."/>
            <person name="Wang J."/>
            <person name="Wang M."/>
        </authorList>
    </citation>
    <scope>NUCLEOTIDE SEQUENCE [LARGE SCALE GENOMIC DNA]</scope>
    <source>
        <strain evidence="2 3">ATCC 27076</strain>
    </source>
</reference>
<protein>
    <submittedName>
        <fullName evidence="2">Stage III sporulation protein AF</fullName>
    </submittedName>
</protein>
<organism evidence="2 3">
    <name type="scientific">Clostridium formicaceticum</name>
    <dbReference type="NCBI Taxonomy" id="1497"/>
    <lineage>
        <taxon>Bacteria</taxon>
        <taxon>Bacillati</taxon>
        <taxon>Bacillota</taxon>
        <taxon>Clostridia</taxon>
        <taxon>Eubacteriales</taxon>
        <taxon>Clostridiaceae</taxon>
        <taxon>Clostridium</taxon>
    </lineage>
</organism>